<reference evidence="2" key="1">
    <citation type="journal article" date="2017" name="Nature">
        <title>The sunflower genome provides insights into oil metabolism, flowering and Asterid evolution.</title>
        <authorList>
            <person name="Badouin H."/>
            <person name="Gouzy J."/>
            <person name="Grassa C.J."/>
            <person name="Murat F."/>
            <person name="Staton S.E."/>
            <person name="Cottret L."/>
            <person name="Lelandais-Briere C."/>
            <person name="Owens G.L."/>
            <person name="Carrere S."/>
            <person name="Mayjonade B."/>
            <person name="Legrand L."/>
            <person name="Gill N."/>
            <person name="Kane N.C."/>
            <person name="Bowers J.E."/>
            <person name="Hubner S."/>
            <person name="Bellec A."/>
            <person name="Berard A."/>
            <person name="Berges H."/>
            <person name="Blanchet N."/>
            <person name="Boniface M.C."/>
            <person name="Brunel D."/>
            <person name="Catrice O."/>
            <person name="Chaidir N."/>
            <person name="Claudel C."/>
            <person name="Donnadieu C."/>
            <person name="Faraut T."/>
            <person name="Fievet G."/>
            <person name="Helmstetter N."/>
            <person name="King M."/>
            <person name="Knapp S.J."/>
            <person name="Lai Z."/>
            <person name="Le Paslier M.C."/>
            <person name="Lippi Y."/>
            <person name="Lorenzon L."/>
            <person name="Mandel J.R."/>
            <person name="Marage G."/>
            <person name="Marchand G."/>
            <person name="Marquand E."/>
            <person name="Bret-Mestries E."/>
            <person name="Morien E."/>
            <person name="Nambeesan S."/>
            <person name="Nguyen T."/>
            <person name="Pegot-Espagnet P."/>
            <person name="Pouilly N."/>
            <person name="Raftis F."/>
            <person name="Sallet E."/>
            <person name="Schiex T."/>
            <person name="Thomas J."/>
            <person name="Vandecasteele C."/>
            <person name="Vares D."/>
            <person name="Vear F."/>
            <person name="Vautrin S."/>
            <person name="Crespi M."/>
            <person name="Mangin B."/>
            <person name="Burke J.M."/>
            <person name="Salse J."/>
            <person name="Munos S."/>
            <person name="Vincourt P."/>
            <person name="Rieseberg L.H."/>
            <person name="Langlade N.B."/>
        </authorList>
    </citation>
    <scope>NUCLEOTIDE SEQUENCE</scope>
    <source>
        <tissue evidence="2">Leaves</tissue>
    </source>
</reference>
<evidence type="ECO:0000256" key="1">
    <source>
        <dbReference type="SAM" id="MobiDB-lite"/>
    </source>
</evidence>
<keyword evidence="3" id="KW-1185">Reference proteome</keyword>
<reference evidence="2" key="2">
    <citation type="submission" date="2020-06" db="EMBL/GenBank/DDBJ databases">
        <title>Helianthus annuus Genome sequencing and assembly Release 2.</title>
        <authorList>
            <person name="Gouzy J."/>
            <person name="Langlade N."/>
            <person name="Munos S."/>
        </authorList>
    </citation>
    <scope>NUCLEOTIDE SEQUENCE</scope>
    <source>
        <tissue evidence="2">Leaves</tissue>
    </source>
</reference>
<sequence length="104" mass="11913">MANNRKRHRRDQDRRSNQNRDHSRSPDPNHNRVNHQSPKGKQPVFISYIDTPNLPPKVKILCEIIANTPSLELDRSLDDTAIRVSTEDVEDVLKLSYAYPAAAV</sequence>
<dbReference type="AlphaFoldDB" id="A0A9K3E4M4"/>
<proteinExistence type="predicted"/>
<evidence type="ECO:0000313" key="2">
    <source>
        <dbReference type="EMBL" id="KAF5766758.1"/>
    </source>
</evidence>
<evidence type="ECO:0000313" key="3">
    <source>
        <dbReference type="Proteomes" id="UP000215914"/>
    </source>
</evidence>
<name>A0A9K3E4M4_HELAN</name>
<dbReference type="Gramene" id="mRNA:HanXRQr2_Chr15g0719211">
    <property type="protein sequence ID" value="CDS:HanXRQr2_Chr15g0719211.1"/>
    <property type="gene ID" value="HanXRQr2_Chr15g0719211"/>
</dbReference>
<dbReference type="EMBL" id="MNCJ02000330">
    <property type="protein sequence ID" value="KAF5766758.1"/>
    <property type="molecule type" value="Genomic_DNA"/>
</dbReference>
<feature type="compositionally biased region" description="Basic and acidic residues" evidence="1">
    <location>
        <begin position="10"/>
        <end position="30"/>
    </location>
</feature>
<feature type="region of interest" description="Disordered" evidence="1">
    <location>
        <begin position="1"/>
        <end position="43"/>
    </location>
</feature>
<comment type="caution">
    <text evidence="2">The sequence shown here is derived from an EMBL/GenBank/DDBJ whole genome shotgun (WGS) entry which is preliminary data.</text>
</comment>
<accession>A0A9K3E4M4</accession>
<organism evidence="2 3">
    <name type="scientific">Helianthus annuus</name>
    <name type="common">Common sunflower</name>
    <dbReference type="NCBI Taxonomy" id="4232"/>
    <lineage>
        <taxon>Eukaryota</taxon>
        <taxon>Viridiplantae</taxon>
        <taxon>Streptophyta</taxon>
        <taxon>Embryophyta</taxon>
        <taxon>Tracheophyta</taxon>
        <taxon>Spermatophyta</taxon>
        <taxon>Magnoliopsida</taxon>
        <taxon>eudicotyledons</taxon>
        <taxon>Gunneridae</taxon>
        <taxon>Pentapetalae</taxon>
        <taxon>asterids</taxon>
        <taxon>campanulids</taxon>
        <taxon>Asterales</taxon>
        <taxon>Asteraceae</taxon>
        <taxon>Asteroideae</taxon>
        <taxon>Heliantheae alliance</taxon>
        <taxon>Heliantheae</taxon>
        <taxon>Helianthus</taxon>
    </lineage>
</organism>
<gene>
    <name evidence="2" type="ORF">HanXRQr2_Chr15g0719211</name>
</gene>
<protein>
    <submittedName>
        <fullName evidence="2">Uncharacterized protein</fullName>
    </submittedName>
</protein>
<dbReference type="Proteomes" id="UP000215914">
    <property type="component" value="Unassembled WGS sequence"/>
</dbReference>